<name>A0AAV9N060_9EURO</name>
<keyword evidence="10 14" id="KW-0472">Membrane</keyword>
<keyword evidence="8" id="KW-0288">FMN</keyword>
<dbReference type="InterPro" id="IPR005720">
    <property type="entry name" value="Dihydroorotate_DH_cat"/>
</dbReference>
<comment type="caution">
    <text evidence="16">The sequence shown here is derived from an EMBL/GenBank/DDBJ whole genome shotgun (WGS) entry which is preliminary data.</text>
</comment>
<dbReference type="Proteomes" id="UP001358417">
    <property type="component" value="Unassembled WGS sequence"/>
</dbReference>
<evidence type="ECO:0000313" key="16">
    <source>
        <dbReference type="EMBL" id="KAK5047363.1"/>
    </source>
</evidence>
<dbReference type="CDD" id="cd04738">
    <property type="entry name" value="DHOD_2_like"/>
    <property type="match status" value="1"/>
</dbReference>
<feature type="transmembrane region" description="Helical" evidence="14">
    <location>
        <begin position="52"/>
        <end position="72"/>
    </location>
</feature>
<comment type="catalytic activity">
    <reaction evidence="12">
        <text>(S)-dihydroorotate + a quinone = orotate + a quinol</text>
        <dbReference type="Rhea" id="RHEA:30187"/>
        <dbReference type="ChEBI" id="CHEBI:24646"/>
        <dbReference type="ChEBI" id="CHEBI:30839"/>
        <dbReference type="ChEBI" id="CHEBI:30864"/>
        <dbReference type="ChEBI" id="CHEBI:132124"/>
        <dbReference type="EC" id="1.3.5.2"/>
    </reaction>
</comment>
<comment type="subcellular location">
    <subcellularLocation>
        <location evidence="2">Membrane</location>
    </subcellularLocation>
</comment>
<feature type="domain" description="Dihydroorotate dehydrogenase catalytic" evidence="15">
    <location>
        <begin position="128"/>
        <end position="410"/>
    </location>
</feature>
<keyword evidence="17" id="KW-1185">Reference proteome</keyword>
<comment type="pathway">
    <text evidence="3">Pyrimidine metabolism; UMP biosynthesis via de novo pathway; orotate from (S)-dihydroorotate (quinone route): step 1/1.</text>
</comment>
<comment type="similarity">
    <text evidence="4">Belongs to the dihydroorotate dehydrogenase family. Type 2 subfamily.</text>
</comment>
<dbReference type="EC" id="1.3.5.2" evidence="5"/>
<dbReference type="InterPro" id="IPR005719">
    <property type="entry name" value="Dihydroorotate_DH_2"/>
</dbReference>
<evidence type="ECO:0000256" key="12">
    <source>
        <dbReference type="ARBA" id="ARBA00048639"/>
    </source>
</evidence>
<dbReference type="Pfam" id="PF01180">
    <property type="entry name" value="DHO_dh"/>
    <property type="match status" value="2"/>
</dbReference>
<keyword evidence="14" id="KW-0812">Transmembrane</keyword>
<evidence type="ECO:0000256" key="2">
    <source>
        <dbReference type="ARBA" id="ARBA00004370"/>
    </source>
</evidence>
<dbReference type="AlphaFoldDB" id="A0AAV9N060"/>
<comment type="cofactor">
    <cofactor evidence="1">
        <name>FMN</name>
        <dbReference type="ChEBI" id="CHEBI:58210"/>
    </cofactor>
</comment>
<evidence type="ECO:0000256" key="14">
    <source>
        <dbReference type="SAM" id="Phobius"/>
    </source>
</evidence>
<evidence type="ECO:0000256" key="11">
    <source>
        <dbReference type="ARBA" id="ARBA00031623"/>
    </source>
</evidence>
<dbReference type="NCBIfam" id="TIGR01036">
    <property type="entry name" value="pyrD_sub2"/>
    <property type="match status" value="1"/>
</dbReference>
<keyword evidence="9" id="KW-0560">Oxidoreductase</keyword>
<evidence type="ECO:0000256" key="4">
    <source>
        <dbReference type="ARBA" id="ARBA00005359"/>
    </source>
</evidence>
<reference evidence="16 17" key="1">
    <citation type="submission" date="2023-08" db="EMBL/GenBank/DDBJ databases">
        <title>Black Yeasts Isolated from many extreme environments.</title>
        <authorList>
            <person name="Coleine C."/>
            <person name="Stajich J.E."/>
            <person name="Selbmann L."/>
        </authorList>
    </citation>
    <scope>NUCLEOTIDE SEQUENCE [LARGE SCALE GENOMIC DNA]</scope>
    <source>
        <strain evidence="16 17">CCFEE 5792</strain>
    </source>
</reference>
<evidence type="ECO:0000256" key="6">
    <source>
        <dbReference type="ARBA" id="ARBA00017599"/>
    </source>
</evidence>
<accession>A0AAV9N060</accession>
<evidence type="ECO:0000256" key="7">
    <source>
        <dbReference type="ARBA" id="ARBA00022630"/>
    </source>
</evidence>
<evidence type="ECO:0000313" key="17">
    <source>
        <dbReference type="Proteomes" id="UP001358417"/>
    </source>
</evidence>
<dbReference type="Gene3D" id="3.20.20.70">
    <property type="entry name" value="Aldolase class I"/>
    <property type="match status" value="2"/>
</dbReference>
<evidence type="ECO:0000256" key="3">
    <source>
        <dbReference type="ARBA" id="ARBA00005161"/>
    </source>
</evidence>
<dbReference type="FunFam" id="3.20.20.70:FF:000242">
    <property type="entry name" value="Dihydroorotate reductase PyrE"/>
    <property type="match status" value="1"/>
</dbReference>
<proteinExistence type="inferred from homology"/>
<evidence type="ECO:0000256" key="9">
    <source>
        <dbReference type="ARBA" id="ARBA00023002"/>
    </source>
</evidence>
<dbReference type="RefSeq" id="XP_064702925.1">
    <property type="nucleotide sequence ID" value="XM_064850443.1"/>
</dbReference>
<sequence>MRPTLRGLLFRASNPRLRLASSPSFHQPRLVRPLLRRPVSTNQQAQPVTSRIVNFFYGATLVLGLGIAYVYVTDTRASVHRYVVIPALRLIYRDPEEAHHAGNHILKSLWDFGIHPRERGDPDSKKDLETEVFGQKLRNPIATSAGIDKHADIPDVLFAIGPAIIEIGGTTPLPQNGNPQPRVFRLTSQQAIINRYGLNSEGADHVAMRLRNRVRKYAQSLGLGHDEVAEKAVLDGIAGVPPGSLTPGKLLAVNIAKNKITPEEDVEAVTNDYVYCVDVLGPYADILVVNVSSPNTPGLRSLQQADKLQHILTGVVNAAHKVERRTRPKVMVKVSPDEDSEEQISGICEAVWASGVDGVIVGNTTNRRPDALPHLRGFSPLEEQHLLETGGFSGPHLFDRTVSLVKKYRKLLVEKPRQPQQPSKARGALEAEAERIKASIQASTGVPPTSNPDPVVASVDTGVVPAHNISGKSDAEKQPLITLPENRFYDQTESEQNQLKSANDILTETDRLAGEKKQLQAIQEALEKLPSRAERDAKDRSEASPHLDSIDQSKVIFATGGITNGKQALEVLNAGANVAMIYTALVYGGVGTISRVKDEMREEMQHQVREKREAREKK</sequence>
<organism evidence="16 17">
    <name type="scientific">Exophiala bonariae</name>
    <dbReference type="NCBI Taxonomy" id="1690606"/>
    <lineage>
        <taxon>Eukaryota</taxon>
        <taxon>Fungi</taxon>
        <taxon>Dikarya</taxon>
        <taxon>Ascomycota</taxon>
        <taxon>Pezizomycotina</taxon>
        <taxon>Eurotiomycetes</taxon>
        <taxon>Chaetothyriomycetidae</taxon>
        <taxon>Chaetothyriales</taxon>
        <taxon>Herpotrichiellaceae</taxon>
        <taxon>Exophiala</taxon>
    </lineage>
</organism>
<evidence type="ECO:0000256" key="10">
    <source>
        <dbReference type="ARBA" id="ARBA00023136"/>
    </source>
</evidence>
<dbReference type="InterPro" id="IPR001295">
    <property type="entry name" value="Dihydroorotate_DH_CS"/>
</dbReference>
<evidence type="ECO:0000259" key="15">
    <source>
        <dbReference type="Pfam" id="PF01180"/>
    </source>
</evidence>
<keyword evidence="14" id="KW-1133">Transmembrane helix</keyword>
<evidence type="ECO:0000256" key="8">
    <source>
        <dbReference type="ARBA" id="ARBA00022643"/>
    </source>
</evidence>
<dbReference type="EMBL" id="JAVRRD010000026">
    <property type="protein sequence ID" value="KAK5047363.1"/>
    <property type="molecule type" value="Genomic_DNA"/>
</dbReference>
<feature type="domain" description="Dihydroorotate dehydrogenase catalytic" evidence="15">
    <location>
        <begin position="555"/>
        <end position="604"/>
    </location>
</feature>
<keyword evidence="7" id="KW-0285">Flavoprotein</keyword>
<dbReference type="InterPro" id="IPR013785">
    <property type="entry name" value="Aldolase_TIM"/>
</dbReference>
<dbReference type="GO" id="GO:0005743">
    <property type="term" value="C:mitochondrial inner membrane"/>
    <property type="evidence" value="ECO:0007669"/>
    <property type="project" value="TreeGrafter"/>
</dbReference>
<dbReference type="PANTHER" id="PTHR48109">
    <property type="entry name" value="DIHYDROOROTATE DEHYDROGENASE (QUINONE), MITOCHONDRIAL-RELATED"/>
    <property type="match status" value="1"/>
</dbReference>
<feature type="region of interest" description="Disordered" evidence="13">
    <location>
        <begin position="527"/>
        <end position="547"/>
    </location>
</feature>
<evidence type="ECO:0000256" key="13">
    <source>
        <dbReference type="SAM" id="MobiDB-lite"/>
    </source>
</evidence>
<dbReference type="GO" id="GO:0106430">
    <property type="term" value="F:dihydroorotate dehydrogenase (quinone) activity"/>
    <property type="evidence" value="ECO:0007669"/>
    <property type="project" value="UniProtKB-EC"/>
</dbReference>
<dbReference type="InterPro" id="IPR050074">
    <property type="entry name" value="DHO_dehydrogenase"/>
</dbReference>
<dbReference type="GO" id="GO:0006207">
    <property type="term" value="P:'de novo' pyrimidine nucleobase biosynthetic process"/>
    <property type="evidence" value="ECO:0007669"/>
    <property type="project" value="InterPro"/>
</dbReference>
<evidence type="ECO:0000256" key="5">
    <source>
        <dbReference type="ARBA" id="ARBA00012791"/>
    </source>
</evidence>
<dbReference type="PANTHER" id="PTHR48109:SF4">
    <property type="entry name" value="DIHYDROOROTATE DEHYDROGENASE (QUINONE), MITOCHONDRIAL"/>
    <property type="match status" value="1"/>
</dbReference>
<evidence type="ECO:0000256" key="1">
    <source>
        <dbReference type="ARBA" id="ARBA00001917"/>
    </source>
</evidence>
<dbReference type="PROSITE" id="PS00911">
    <property type="entry name" value="DHODEHASE_1"/>
    <property type="match status" value="1"/>
</dbReference>
<protein>
    <recommendedName>
        <fullName evidence="6">Dihydroorotate dehydrogenase (quinone), mitochondrial</fullName>
        <ecNumber evidence="5">1.3.5.2</ecNumber>
    </recommendedName>
    <alternativeName>
        <fullName evidence="11">Dihydroorotate oxidase</fullName>
    </alternativeName>
</protein>
<dbReference type="SUPFAM" id="SSF51395">
    <property type="entry name" value="FMN-linked oxidoreductases"/>
    <property type="match status" value="2"/>
</dbReference>
<dbReference type="GO" id="GO:0009220">
    <property type="term" value="P:pyrimidine ribonucleotide biosynthetic process"/>
    <property type="evidence" value="ECO:0007669"/>
    <property type="project" value="TreeGrafter"/>
</dbReference>
<gene>
    <name evidence="16" type="ORF">LTR84_006886</name>
</gene>
<dbReference type="GeneID" id="89975055"/>